<proteinExistence type="predicted"/>
<gene>
    <name evidence="1" type="ORF">MM415B04904_0006</name>
</gene>
<organism evidence="1">
    <name type="scientific">viral metagenome</name>
    <dbReference type="NCBI Taxonomy" id="1070528"/>
    <lineage>
        <taxon>unclassified sequences</taxon>
        <taxon>metagenomes</taxon>
        <taxon>organismal metagenomes</taxon>
    </lineage>
</organism>
<sequence length="61" mass="7410">MFTDGDREIIRKQVERLALERIYPIICDQARAWCLEEFGEFNPIVIRENIPAFWHNYVLRN</sequence>
<protein>
    <submittedName>
        <fullName evidence="1">Uncharacterized protein</fullName>
    </submittedName>
</protein>
<name>A0A6M3LT61_9ZZZZ</name>
<accession>A0A6M3LT61</accession>
<dbReference type="AlphaFoldDB" id="A0A6M3LT61"/>
<evidence type="ECO:0000313" key="1">
    <source>
        <dbReference type="EMBL" id="QJA96181.1"/>
    </source>
</evidence>
<reference evidence="1" key="1">
    <citation type="submission" date="2020-03" db="EMBL/GenBank/DDBJ databases">
        <title>The deep terrestrial virosphere.</title>
        <authorList>
            <person name="Holmfeldt K."/>
            <person name="Nilsson E."/>
            <person name="Simone D."/>
            <person name="Lopez-Fernandez M."/>
            <person name="Wu X."/>
            <person name="de Brujin I."/>
            <person name="Lundin D."/>
            <person name="Andersson A."/>
            <person name="Bertilsson S."/>
            <person name="Dopson M."/>
        </authorList>
    </citation>
    <scope>NUCLEOTIDE SEQUENCE</scope>
    <source>
        <strain evidence="1">MM415B04904</strain>
    </source>
</reference>
<dbReference type="EMBL" id="MT143377">
    <property type="protein sequence ID" value="QJA96181.1"/>
    <property type="molecule type" value="Genomic_DNA"/>
</dbReference>